<protein>
    <submittedName>
        <fullName evidence="3">DUF2157 domain-containing protein</fullName>
    </submittedName>
</protein>
<feature type="transmembrane region" description="Helical" evidence="2">
    <location>
        <begin position="127"/>
        <end position="145"/>
    </location>
</feature>
<organism evidence="3 4">
    <name type="scientific">Limnofasciculus baicalensis BBK-W-15</name>
    <dbReference type="NCBI Taxonomy" id="2699891"/>
    <lineage>
        <taxon>Bacteria</taxon>
        <taxon>Bacillati</taxon>
        <taxon>Cyanobacteriota</taxon>
        <taxon>Cyanophyceae</taxon>
        <taxon>Coleofasciculales</taxon>
        <taxon>Coleofasciculaceae</taxon>
        <taxon>Limnofasciculus</taxon>
        <taxon>Limnofasciculus baicalensis</taxon>
    </lineage>
</organism>
<feature type="compositionally biased region" description="Polar residues" evidence="1">
    <location>
        <begin position="305"/>
        <end position="316"/>
    </location>
</feature>
<feature type="transmembrane region" description="Helical" evidence="2">
    <location>
        <begin position="24"/>
        <end position="57"/>
    </location>
</feature>
<feature type="transmembrane region" description="Helical" evidence="2">
    <location>
        <begin position="78"/>
        <end position="93"/>
    </location>
</feature>
<feature type="transmembrane region" description="Helical" evidence="2">
    <location>
        <begin position="1041"/>
        <end position="1061"/>
    </location>
</feature>
<evidence type="ECO:0000313" key="4">
    <source>
        <dbReference type="Proteomes" id="UP001204953"/>
    </source>
</evidence>
<feature type="non-terminal residue" evidence="3">
    <location>
        <position position="1"/>
    </location>
</feature>
<feature type="transmembrane region" description="Helical" evidence="2">
    <location>
        <begin position="594"/>
        <end position="614"/>
    </location>
</feature>
<feature type="transmembrane region" description="Helical" evidence="2">
    <location>
        <begin position="775"/>
        <end position="794"/>
    </location>
</feature>
<feature type="transmembrane region" description="Helical" evidence="2">
    <location>
        <begin position="994"/>
        <end position="1011"/>
    </location>
</feature>
<comment type="caution">
    <text evidence="3">The sequence shown here is derived from an EMBL/GenBank/DDBJ whole genome shotgun (WGS) entry which is preliminary data.</text>
</comment>
<feature type="transmembrane region" description="Helical" evidence="2">
    <location>
        <begin position="1016"/>
        <end position="1035"/>
    </location>
</feature>
<feature type="transmembrane region" description="Helical" evidence="2">
    <location>
        <begin position="247"/>
        <end position="266"/>
    </location>
</feature>
<feature type="transmembrane region" description="Helical" evidence="2">
    <location>
        <begin position="373"/>
        <end position="393"/>
    </location>
</feature>
<proteinExistence type="predicted"/>
<feature type="transmembrane region" description="Helical" evidence="2">
    <location>
        <begin position="844"/>
        <end position="862"/>
    </location>
</feature>
<feature type="transmembrane region" description="Helical" evidence="2">
    <location>
        <begin position="516"/>
        <end position="535"/>
    </location>
</feature>
<feature type="transmembrane region" description="Helical" evidence="2">
    <location>
        <begin position="736"/>
        <end position="763"/>
    </location>
</feature>
<dbReference type="EMBL" id="JAMZMM010000365">
    <property type="protein sequence ID" value="MCP2731630.1"/>
    <property type="molecule type" value="Genomic_DNA"/>
</dbReference>
<keyword evidence="2" id="KW-1133">Transmembrane helix</keyword>
<name>A0AAE3GVS6_9CYAN</name>
<sequence length="1083" mass="120565">HSNGNVSGSPYSILPNAPTGSSVVIYALVVLLARGIFIVGLPIQQLGLAIAICGWLLARLGKPSEIEAESASSFGSQVWDGIGGGLLLVGWLVCIEESFPFQATMVSGLALSFFTQRLQYFSLRRDLAAIFLIGLQSLFLLWRLIPSQLQQSAIAIFTQFTDSSSDALLSLALFPYIISWVGLTDWLYRREKNKLARFGEWLTLILGVTLTAISTLSHTTQSLNLLLSTITLGIVASRRLPLRVSLVYLTHITGLLTVFSIIYEWFPNLSQVAWATILLILMVGEWIVATMGCFWRAKPSQIIQNTDKNTPQSPSQVRGERQEVTRKTPHSPLQKNHSPFPESCWYIGFILAGISYMLLWNETFTANFIIPSTSQQFGLLWLLTPLTLTGVASRMSGNQRRRKEASWWSIIALIMMQCITLPFSGGRLISLALATGLMWINTGYLKELAAASINIGFGLSYAAMLLWEGIPGLAKLSGGDWFLAGAIAIIALWLLQKWLIQRHGTLAALYAQASDTWALTLSALELFLLILHSYLGYQDIVSGSWQYPTASILIGIAILFRYWQEQTESGFYGINLAVELAVAEGILLANGSSLSLSIGNIILGLVILLCTDWFVKRESISSRLRIHSQGLPLFYATFGIALRAAYFTPYTGLLTLGGALTFIAVGCRYPQNRSISYLGIAGISIAWYELAIYQMLQTPGGSPADGFTILAGLAAAIAIIYRLFAWFRQLRHHPHLLNFTIAEITNIAHIHWVIGSALILLAATTSLGTTPKLRTFGVGISFVLALYAIIQGRYPKQRNKTNLPQNPPSSSTHDFWVYLGLIEVAVTGIYTRLTWTQLGILDPWRVIVSCGFAIFLYQIPWWRGGWNIIPWQRYAIVSPLLTVLTIWLKGDVISDLNLFAIASFYGWIAKCQVNLRWTYFSLFFVDWAIARYFDRLELTDPLWNAMLIGLSILYIAQIDPELQIPAQRQTRHYLYLLGSGIICLVALLCHQDTGVIPAIISIIAIFAGLGVRVRAFLFVGTATFLLTTFYQLVVLSFRYPFSKWVIGLIVGILFISIAANFERRREQIISILQNWVAQLSRWA</sequence>
<keyword evidence="4" id="KW-1185">Reference proteome</keyword>
<dbReference type="RefSeq" id="WP_254014365.1">
    <property type="nucleotide sequence ID" value="NZ_JAMZMM010000365.1"/>
</dbReference>
<feature type="transmembrane region" description="Helical" evidence="2">
    <location>
        <begin position="405"/>
        <end position="422"/>
    </location>
</feature>
<feature type="transmembrane region" description="Helical" evidence="2">
    <location>
        <begin position="476"/>
        <end position="495"/>
    </location>
</feature>
<feature type="transmembrane region" description="Helical" evidence="2">
    <location>
        <begin position="167"/>
        <end position="188"/>
    </location>
</feature>
<feature type="transmembrane region" description="Helical" evidence="2">
    <location>
        <begin position="707"/>
        <end position="724"/>
    </location>
</feature>
<feature type="transmembrane region" description="Helical" evidence="2">
    <location>
        <begin position="452"/>
        <end position="470"/>
    </location>
</feature>
<feature type="transmembrane region" description="Helical" evidence="2">
    <location>
        <begin position="272"/>
        <end position="295"/>
    </location>
</feature>
<evidence type="ECO:0000256" key="1">
    <source>
        <dbReference type="SAM" id="MobiDB-lite"/>
    </source>
</evidence>
<accession>A0AAE3GVS6</accession>
<dbReference type="Proteomes" id="UP001204953">
    <property type="component" value="Unassembled WGS sequence"/>
</dbReference>
<feature type="transmembrane region" description="Helical" evidence="2">
    <location>
        <begin position="652"/>
        <end position="669"/>
    </location>
</feature>
<feature type="transmembrane region" description="Helical" evidence="2">
    <location>
        <begin position="547"/>
        <end position="563"/>
    </location>
</feature>
<dbReference type="AlphaFoldDB" id="A0AAE3GVS6"/>
<gene>
    <name evidence="3" type="ORF">NJ959_24690</name>
</gene>
<feature type="region of interest" description="Disordered" evidence="1">
    <location>
        <begin position="305"/>
        <end position="336"/>
    </location>
</feature>
<keyword evidence="2" id="KW-0812">Transmembrane</keyword>
<reference evidence="3" key="1">
    <citation type="submission" date="2022-06" db="EMBL/GenBank/DDBJ databases">
        <title>New cyanobacteria of genus Symplocastrum in benthos of Lake Baikal.</title>
        <authorList>
            <person name="Sorokovikova E."/>
            <person name="Tikhonova I."/>
            <person name="Krasnopeev A."/>
            <person name="Evseev P."/>
            <person name="Gladkikh A."/>
            <person name="Belykh O."/>
        </authorList>
    </citation>
    <scope>NUCLEOTIDE SEQUENCE</scope>
    <source>
        <strain evidence="3">BBK-W-15</strain>
    </source>
</reference>
<evidence type="ECO:0000256" key="2">
    <source>
        <dbReference type="SAM" id="Phobius"/>
    </source>
</evidence>
<feature type="transmembrane region" description="Helical" evidence="2">
    <location>
        <begin position="428"/>
        <end position="445"/>
    </location>
</feature>
<feature type="transmembrane region" description="Helical" evidence="2">
    <location>
        <begin position="815"/>
        <end position="832"/>
    </location>
</feature>
<keyword evidence="2" id="KW-0472">Membrane</keyword>
<evidence type="ECO:0000313" key="3">
    <source>
        <dbReference type="EMBL" id="MCP2731630.1"/>
    </source>
</evidence>
<feature type="transmembrane region" description="Helical" evidence="2">
    <location>
        <begin position="972"/>
        <end position="988"/>
    </location>
</feature>
<feature type="transmembrane region" description="Helical" evidence="2">
    <location>
        <begin position="343"/>
        <end position="361"/>
    </location>
</feature>
<feature type="transmembrane region" description="Helical" evidence="2">
    <location>
        <begin position="676"/>
        <end position="695"/>
    </location>
</feature>